<evidence type="ECO:0000256" key="3">
    <source>
        <dbReference type="ARBA" id="ARBA00022692"/>
    </source>
</evidence>
<sequence length="258" mass="27640">MLSPSGRHEAIDPISKDSVSPAASASASGSRLAKAAAARSGSWDKTRELAKSSRWIIALIAIVIVRSVALAFFPVLLLEAPATLLAFSPAAADLILVAPLVNPALFFSLSITAAVLQCAVFYEFGRALGDRALQWLEDRRVVRPKQTRRIREWLGKAAGLVVFAGPSLVVAVLAGASNTRARVFYPAVLAGNIVWTVGCYFFGAALTEQLERLYGFIGDHVLALSVIAAALFAGKMLWNRLRPAEDDELPELPDLEEG</sequence>
<keyword evidence="9" id="KW-1185">Reference proteome</keyword>
<dbReference type="InterPro" id="IPR051311">
    <property type="entry name" value="DedA_domain"/>
</dbReference>
<feature type="transmembrane region" description="Helical" evidence="7">
    <location>
        <begin position="55"/>
        <end position="77"/>
    </location>
</feature>
<evidence type="ECO:0000313" key="9">
    <source>
        <dbReference type="Proteomes" id="UP000005801"/>
    </source>
</evidence>
<feature type="transmembrane region" description="Helical" evidence="7">
    <location>
        <begin position="97"/>
        <end position="122"/>
    </location>
</feature>
<feature type="transmembrane region" description="Helical" evidence="7">
    <location>
        <begin position="213"/>
        <end position="233"/>
    </location>
</feature>
<evidence type="ECO:0000256" key="5">
    <source>
        <dbReference type="ARBA" id="ARBA00023136"/>
    </source>
</evidence>
<dbReference type="Proteomes" id="UP000005801">
    <property type="component" value="Unassembled WGS sequence"/>
</dbReference>
<feature type="region of interest" description="Disordered" evidence="6">
    <location>
        <begin position="1"/>
        <end position="22"/>
    </location>
</feature>
<dbReference type="GO" id="GO:0005886">
    <property type="term" value="C:plasma membrane"/>
    <property type="evidence" value="ECO:0007669"/>
    <property type="project" value="UniProtKB-SubCell"/>
</dbReference>
<organism evidence="8 9">
    <name type="scientific">Plesiocystis pacifica SIR-1</name>
    <dbReference type="NCBI Taxonomy" id="391625"/>
    <lineage>
        <taxon>Bacteria</taxon>
        <taxon>Pseudomonadati</taxon>
        <taxon>Myxococcota</taxon>
        <taxon>Polyangia</taxon>
        <taxon>Nannocystales</taxon>
        <taxon>Nannocystaceae</taxon>
        <taxon>Plesiocystis</taxon>
    </lineage>
</organism>
<evidence type="ECO:0000256" key="2">
    <source>
        <dbReference type="ARBA" id="ARBA00022475"/>
    </source>
</evidence>
<evidence type="ECO:0000256" key="1">
    <source>
        <dbReference type="ARBA" id="ARBA00004651"/>
    </source>
</evidence>
<comment type="caution">
    <text evidence="8">The sequence shown here is derived from an EMBL/GenBank/DDBJ whole genome shotgun (WGS) entry which is preliminary data.</text>
</comment>
<reference evidence="8 9" key="1">
    <citation type="submission" date="2007-06" db="EMBL/GenBank/DDBJ databases">
        <authorList>
            <person name="Shimkets L."/>
            <person name="Ferriera S."/>
            <person name="Johnson J."/>
            <person name="Kravitz S."/>
            <person name="Beeson K."/>
            <person name="Sutton G."/>
            <person name="Rogers Y.-H."/>
            <person name="Friedman R."/>
            <person name="Frazier M."/>
            <person name="Venter J.C."/>
        </authorList>
    </citation>
    <scope>NUCLEOTIDE SEQUENCE [LARGE SCALE GENOMIC DNA]</scope>
    <source>
        <strain evidence="8 9">SIR-1</strain>
    </source>
</reference>
<name>A6FWY9_9BACT</name>
<feature type="transmembrane region" description="Helical" evidence="7">
    <location>
        <begin position="153"/>
        <end position="177"/>
    </location>
</feature>
<evidence type="ECO:0000256" key="7">
    <source>
        <dbReference type="SAM" id="Phobius"/>
    </source>
</evidence>
<evidence type="ECO:0008006" key="10">
    <source>
        <dbReference type="Google" id="ProtNLM"/>
    </source>
</evidence>
<keyword evidence="2" id="KW-1003">Cell membrane</keyword>
<gene>
    <name evidence="8" type="ORF">PPSIR1_05083</name>
</gene>
<evidence type="ECO:0000256" key="4">
    <source>
        <dbReference type="ARBA" id="ARBA00022989"/>
    </source>
</evidence>
<keyword evidence="3 7" id="KW-0812">Transmembrane</keyword>
<protein>
    <recommendedName>
        <fullName evidence="10">DedA family protein</fullName>
    </recommendedName>
</protein>
<dbReference type="PANTHER" id="PTHR42709:SF6">
    <property type="entry name" value="UNDECAPRENYL PHOSPHATE TRANSPORTER A"/>
    <property type="match status" value="1"/>
</dbReference>
<evidence type="ECO:0000256" key="6">
    <source>
        <dbReference type="SAM" id="MobiDB-lite"/>
    </source>
</evidence>
<dbReference type="EMBL" id="ABCS01000001">
    <property type="protein sequence ID" value="EDM81813.1"/>
    <property type="molecule type" value="Genomic_DNA"/>
</dbReference>
<keyword evidence="4 7" id="KW-1133">Transmembrane helix</keyword>
<dbReference type="AlphaFoldDB" id="A6FWY9"/>
<accession>A6FWY9</accession>
<feature type="compositionally biased region" description="Basic and acidic residues" evidence="6">
    <location>
        <begin position="1"/>
        <end position="15"/>
    </location>
</feature>
<feature type="transmembrane region" description="Helical" evidence="7">
    <location>
        <begin position="183"/>
        <end position="206"/>
    </location>
</feature>
<dbReference type="PANTHER" id="PTHR42709">
    <property type="entry name" value="ALKALINE PHOSPHATASE LIKE PROTEIN"/>
    <property type="match status" value="1"/>
</dbReference>
<evidence type="ECO:0000313" key="8">
    <source>
        <dbReference type="EMBL" id="EDM81813.1"/>
    </source>
</evidence>
<keyword evidence="5 7" id="KW-0472">Membrane</keyword>
<comment type="subcellular location">
    <subcellularLocation>
        <location evidence="1">Cell membrane</location>
        <topology evidence="1">Multi-pass membrane protein</topology>
    </subcellularLocation>
</comment>
<proteinExistence type="predicted"/>